<gene>
    <name evidence="2" type="ORF">OWR29_01480</name>
</gene>
<accession>A0ABT4AR38</accession>
<keyword evidence="1" id="KW-0732">Signal</keyword>
<dbReference type="EMBL" id="JAPNTZ010000001">
    <property type="protein sequence ID" value="MCY1136652.1"/>
    <property type="molecule type" value="Genomic_DNA"/>
</dbReference>
<proteinExistence type="predicted"/>
<organism evidence="2 3">
    <name type="scientific">Paractinoplanes pyxinae</name>
    <dbReference type="NCBI Taxonomy" id="2997416"/>
    <lineage>
        <taxon>Bacteria</taxon>
        <taxon>Bacillati</taxon>
        <taxon>Actinomycetota</taxon>
        <taxon>Actinomycetes</taxon>
        <taxon>Micromonosporales</taxon>
        <taxon>Micromonosporaceae</taxon>
        <taxon>Paractinoplanes</taxon>
    </lineage>
</organism>
<dbReference type="RefSeq" id="WP_267560416.1">
    <property type="nucleotide sequence ID" value="NZ_JAPNTZ010000001.1"/>
</dbReference>
<protein>
    <submittedName>
        <fullName evidence="2">Carboxypeptidase-like regulatory domain-containing protein</fullName>
    </submittedName>
</protein>
<sequence length="327" mass="34163">MQFNQVRRRSVLAAAVAGIVAASSAAGPAFAGPASAADATGSIAGVVRDTRGAVVPDAVIGVFADPSSDAVQELQADSRGRFTVSGLEAGAYKVRVGLGGWSEWAPGRISNPDQARTYQVRANRTTNASSVVTAAGVIAGRFFGPDGKPAAGASVNITNVDNASQHGGVTAADGTFRIRVRPDQTFIVNYAVGPLGQYVPHTFDPAQAKRFFVRSGQTVRVTDRAAALAGISGRLTDAAGAPARGVYVSFINVDTINQSDTNTDADGRFDFSGLLEPGRYKVRFSDGDNRQYAHQKLDYDSADIITVASGETAEVNDQLLWVVAPQQ</sequence>
<feature type="signal peptide" evidence="1">
    <location>
        <begin position="1"/>
        <end position="31"/>
    </location>
</feature>
<evidence type="ECO:0000313" key="3">
    <source>
        <dbReference type="Proteomes" id="UP001151002"/>
    </source>
</evidence>
<keyword evidence="3" id="KW-1185">Reference proteome</keyword>
<dbReference type="Pfam" id="PF13620">
    <property type="entry name" value="CarboxypepD_reg"/>
    <property type="match status" value="2"/>
</dbReference>
<dbReference type="Gene3D" id="2.60.40.1120">
    <property type="entry name" value="Carboxypeptidase-like, regulatory domain"/>
    <property type="match status" value="2"/>
</dbReference>
<dbReference type="PROSITE" id="PS51318">
    <property type="entry name" value="TAT"/>
    <property type="match status" value="1"/>
</dbReference>
<dbReference type="InterPro" id="IPR013784">
    <property type="entry name" value="Carb-bd-like_fold"/>
</dbReference>
<dbReference type="InterPro" id="IPR008969">
    <property type="entry name" value="CarboxyPept-like_regulatory"/>
</dbReference>
<feature type="chain" id="PRO_5047491049" evidence="1">
    <location>
        <begin position="32"/>
        <end position="327"/>
    </location>
</feature>
<evidence type="ECO:0000313" key="2">
    <source>
        <dbReference type="EMBL" id="MCY1136652.1"/>
    </source>
</evidence>
<evidence type="ECO:0000256" key="1">
    <source>
        <dbReference type="SAM" id="SignalP"/>
    </source>
</evidence>
<name>A0ABT4AR38_9ACTN</name>
<comment type="caution">
    <text evidence="2">The sequence shown here is derived from an EMBL/GenBank/DDBJ whole genome shotgun (WGS) entry which is preliminary data.</text>
</comment>
<dbReference type="Proteomes" id="UP001151002">
    <property type="component" value="Unassembled WGS sequence"/>
</dbReference>
<reference evidence="2" key="1">
    <citation type="submission" date="2022-11" db="EMBL/GenBank/DDBJ databases">
        <authorList>
            <person name="Somphong A."/>
            <person name="Phongsopitanun W."/>
        </authorList>
    </citation>
    <scope>NUCLEOTIDE SEQUENCE</scope>
    <source>
        <strain evidence="2">Pm04-4</strain>
    </source>
</reference>
<dbReference type="InterPro" id="IPR006311">
    <property type="entry name" value="TAT_signal"/>
</dbReference>
<dbReference type="SUPFAM" id="SSF49464">
    <property type="entry name" value="Carboxypeptidase regulatory domain-like"/>
    <property type="match status" value="2"/>
</dbReference>
<dbReference type="SUPFAM" id="SSF49452">
    <property type="entry name" value="Starch-binding domain-like"/>
    <property type="match status" value="1"/>
</dbReference>